<reference evidence="1" key="1">
    <citation type="submission" date="2021-03" db="EMBL/GenBank/DDBJ databases">
        <title>Taxonomic study of Clostridium polyendosporum from meadow-gley soil under rice.</title>
        <authorList>
            <person name="Kobayashi H."/>
            <person name="Tanizawa Y."/>
            <person name="Yagura M."/>
        </authorList>
    </citation>
    <scope>NUCLEOTIDE SEQUENCE</scope>
    <source>
        <strain evidence="1">JCM 30710</strain>
    </source>
</reference>
<organism evidence="1 2">
    <name type="scientific">Clostridium polyendosporum</name>
    <dbReference type="NCBI Taxonomy" id="69208"/>
    <lineage>
        <taxon>Bacteria</taxon>
        <taxon>Bacillati</taxon>
        <taxon>Bacillota</taxon>
        <taxon>Clostridia</taxon>
        <taxon>Eubacteriales</taxon>
        <taxon>Clostridiaceae</taxon>
        <taxon>Clostridium</taxon>
    </lineage>
</organism>
<accession>A0A919VFB2</accession>
<dbReference type="EMBL" id="BOPZ01000003">
    <property type="protein sequence ID" value="GIM27962.1"/>
    <property type="molecule type" value="Genomic_DNA"/>
</dbReference>
<proteinExistence type="predicted"/>
<sequence length="141" mass="16308">MSLSLVILAVAFNVFYFVLKNIHKSNVTEINKNNVLNCFNFIENKLDISPTKIYLIENNKIIIYHSQGDVQQIEGEMFSFSSSVFKAYKININNTNILVSSTKILLENVEKVEFIKKNKLVYLTIKIKGEEQLSRCLILRE</sequence>
<evidence type="ECO:0000313" key="2">
    <source>
        <dbReference type="Proteomes" id="UP000679179"/>
    </source>
</evidence>
<keyword evidence="2" id="KW-1185">Reference proteome</keyword>
<protein>
    <submittedName>
        <fullName evidence="1">Uncharacterized protein</fullName>
    </submittedName>
</protein>
<dbReference type="AlphaFoldDB" id="A0A919VFB2"/>
<gene>
    <name evidence="1" type="ORF">CPJCM30710_06280</name>
</gene>
<comment type="caution">
    <text evidence="1">The sequence shown here is derived from an EMBL/GenBank/DDBJ whole genome shotgun (WGS) entry which is preliminary data.</text>
</comment>
<name>A0A919VFB2_9CLOT</name>
<evidence type="ECO:0000313" key="1">
    <source>
        <dbReference type="EMBL" id="GIM27962.1"/>
    </source>
</evidence>
<dbReference type="Proteomes" id="UP000679179">
    <property type="component" value="Unassembled WGS sequence"/>
</dbReference>